<keyword evidence="4" id="KW-0472">Membrane</keyword>
<comment type="function">
    <text evidence="6">Has immunoglobulin-binding and hemagglutination properties, and can bind to mannose. Essential for virulence. May be involved in LPS biosynthesis or polysaccharide transport.</text>
</comment>
<evidence type="ECO:0000256" key="2">
    <source>
        <dbReference type="ARBA" id="ARBA00010270"/>
    </source>
</evidence>
<evidence type="ECO:0000256" key="3">
    <source>
        <dbReference type="ARBA" id="ARBA00020552"/>
    </source>
</evidence>
<gene>
    <name evidence="8" type="ORF">C8N35_102314</name>
</gene>
<reference evidence="8 9" key="1">
    <citation type="submission" date="2018-04" db="EMBL/GenBank/DDBJ databases">
        <title>Genomic Encyclopedia of Archaeal and Bacterial Type Strains, Phase II (KMG-II): from individual species to whole genera.</title>
        <authorList>
            <person name="Goeker M."/>
        </authorList>
    </citation>
    <scope>NUCLEOTIDE SEQUENCE [LARGE SCALE GENOMIC DNA]</scope>
    <source>
        <strain evidence="8 9">DSM 23382</strain>
    </source>
</reference>
<protein>
    <recommendedName>
        <fullName evidence="3">Lectin-like protein BA14k</fullName>
    </recommendedName>
</protein>
<feature type="signal peptide" evidence="7">
    <location>
        <begin position="1"/>
        <end position="22"/>
    </location>
</feature>
<organism evidence="8 9">
    <name type="scientific">Breoghania corrubedonensis</name>
    <dbReference type="NCBI Taxonomy" id="665038"/>
    <lineage>
        <taxon>Bacteria</taxon>
        <taxon>Pseudomonadati</taxon>
        <taxon>Pseudomonadota</taxon>
        <taxon>Alphaproteobacteria</taxon>
        <taxon>Hyphomicrobiales</taxon>
        <taxon>Stappiaceae</taxon>
        <taxon>Breoghania</taxon>
    </lineage>
</organism>
<feature type="chain" id="PRO_5015787576" description="Lectin-like protein BA14k" evidence="7">
    <location>
        <begin position="23"/>
        <end position="173"/>
    </location>
</feature>
<dbReference type="AlphaFoldDB" id="A0A2T5VCX0"/>
<evidence type="ECO:0000256" key="5">
    <source>
        <dbReference type="ARBA" id="ARBA00022734"/>
    </source>
</evidence>
<keyword evidence="9" id="KW-1185">Reference proteome</keyword>
<comment type="caution">
    <text evidence="8">The sequence shown here is derived from an EMBL/GenBank/DDBJ whole genome shotgun (WGS) entry which is preliminary data.</text>
</comment>
<name>A0A2T5VCX0_9HYPH</name>
<dbReference type="Pfam" id="PF07886">
    <property type="entry name" value="BA14K"/>
    <property type="match status" value="1"/>
</dbReference>
<evidence type="ECO:0000256" key="1">
    <source>
        <dbReference type="ARBA" id="ARBA00004167"/>
    </source>
</evidence>
<evidence type="ECO:0000256" key="6">
    <source>
        <dbReference type="ARBA" id="ARBA00025321"/>
    </source>
</evidence>
<comment type="similarity">
    <text evidence="2">Belongs to the BA14k family.</text>
</comment>
<dbReference type="InterPro" id="IPR012413">
    <property type="entry name" value="BA14K"/>
</dbReference>
<dbReference type="GO" id="GO:0030246">
    <property type="term" value="F:carbohydrate binding"/>
    <property type="evidence" value="ECO:0007669"/>
    <property type="project" value="UniProtKB-KW"/>
</dbReference>
<keyword evidence="7" id="KW-0732">Signal</keyword>
<proteinExistence type="inferred from homology"/>
<evidence type="ECO:0000313" key="9">
    <source>
        <dbReference type="Proteomes" id="UP000244081"/>
    </source>
</evidence>
<dbReference type="EMBL" id="QAYG01000002">
    <property type="protein sequence ID" value="PTW61600.1"/>
    <property type="molecule type" value="Genomic_DNA"/>
</dbReference>
<dbReference type="GO" id="GO:0016020">
    <property type="term" value="C:membrane"/>
    <property type="evidence" value="ECO:0007669"/>
    <property type="project" value="UniProtKB-SubCell"/>
</dbReference>
<sequence length="173" mass="20054">MALTFKAVFGALACLLALMWFSAEPAAAMPTHAAAPAATQAAVLAGTGVLAPTSVHYRNWRHRHWRDRHWRDRHWRGRDRYWRQRHYRPGLSFWFGSGGVGVPYGYYGYRPGPYYRGPVYYGRPAVPPRGYYYRGRPAPGTPDWYAYCASKYKSFNPRTGRYLAYSGKYRRCR</sequence>
<dbReference type="Proteomes" id="UP000244081">
    <property type="component" value="Unassembled WGS sequence"/>
</dbReference>
<comment type="subcellular location">
    <subcellularLocation>
        <location evidence="1">Membrane</location>
        <topology evidence="1">Single-pass membrane protein</topology>
    </subcellularLocation>
</comment>
<dbReference type="RefSeq" id="WP_210203465.1">
    <property type="nucleotide sequence ID" value="NZ_QAYG01000002.1"/>
</dbReference>
<accession>A0A2T5VCX0</accession>
<keyword evidence="4" id="KW-1003">Cell membrane</keyword>
<evidence type="ECO:0000256" key="4">
    <source>
        <dbReference type="ARBA" id="ARBA00022475"/>
    </source>
</evidence>
<keyword evidence="5" id="KW-0430">Lectin</keyword>
<evidence type="ECO:0000313" key="8">
    <source>
        <dbReference type="EMBL" id="PTW61600.1"/>
    </source>
</evidence>
<evidence type="ECO:0000256" key="7">
    <source>
        <dbReference type="SAM" id="SignalP"/>
    </source>
</evidence>